<name>A0A3E2HAK9_SCYLI</name>
<dbReference type="Proteomes" id="UP000258309">
    <property type="component" value="Unassembled WGS sequence"/>
</dbReference>
<dbReference type="InterPro" id="IPR036188">
    <property type="entry name" value="FAD/NAD-bd_sf"/>
</dbReference>
<dbReference type="GO" id="GO:0004497">
    <property type="term" value="F:monooxygenase activity"/>
    <property type="evidence" value="ECO:0007669"/>
    <property type="project" value="UniProtKB-KW"/>
</dbReference>
<dbReference type="SUPFAM" id="SSF54373">
    <property type="entry name" value="FAD-linked reductases, C-terminal domain"/>
    <property type="match status" value="1"/>
</dbReference>
<evidence type="ECO:0000259" key="6">
    <source>
        <dbReference type="Pfam" id="PF01494"/>
    </source>
</evidence>
<dbReference type="Pfam" id="PF01494">
    <property type="entry name" value="FAD_binding_3"/>
    <property type="match status" value="1"/>
</dbReference>
<feature type="domain" description="FAD-binding" evidence="6">
    <location>
        <begin position="3"/>
        <end position="354"/>
    </location>
</feature>
<dbReference type="EMBL" id="NCSJ02000099">
    <property type="protein sequence ID" value="RFU30476.1"/>
    <property type="molecule type" value="Genomic_DNA"/>
</dbReference>
<keyword evidence="4" id="KW-0560">Oxidoreductase</keyword>
<accession>A0A3E2HAK9</accession>
<keyword evidence="8" id="KW-1185">Reference proteome</keyword>
<gene>
    <name evidence="7" type="ORF">B7463_g5881</name>
</gene>
<dbReference type="OMA" id="PLERWIH"/>
<proteinExistence type="inferred from homology"/>
<evidence type="ECO:0000313" key="7">
    <source>
        <dbReference type="EMBL" id="RFU30476.1"/>
    </source>
</evidence>
<evidence type="ECO:0000256" key="4">
    <source>
        <dbReference type="ARBA" id="ARBA00023002"/>
    </source>
</evidence>
<dbReference type="OrthoDB" id="16820at2759"/>
<evidence type="ECO:0000256" key="1">
    <source>
        <dbReference type="ARBA" id="ARBA00007992"/>
    </source>
</evidence>
<dbReference type="InterPro" id="IPR002938">
    <property type="entry name" value="FAD-bd"/>
</dbReference>
<dbReference type="PANTHER" id="PTHR13789">
    <property type="entry name" value="MONOOXYGENASE"/>
    <property type="match status" value="1"/>
</dbReference>
<dbReference type="SUPFAM" id="SSF51905">
    <property type="entry name" value="FAD/NAD(P)-binding domain"/>
    <property type="match status" value="1"/>
</dbReference>
<evidence type="ECO:0000256" key="5">
    <source>
        <dbReference type="ARBA" id="ARBA00023033"/>
    </source>
</evidence>
<keyword evidence="5" id="KW-0503">Monooxygenase</keyword>
<feature type="non-terminal residue" evidence="7">
    <location>
        <position position="441"/>
    </location>
</feature>
<sequence>MHIIVIGSGIAGLTVSIALAKAGHNVDIIEAAAAVSYIGAGIQVSSNSSRVLRKLGVDKYIEKYTLQPIDLRMMRWQNGQILVDCPLKEPALNRYGSPYWHIHRADLHRGLLEAAIDVGCKIHLDSRVVTIDPHTPSLTTKNGETYTADLIVASDGLHSVARSIVMGKPGPPIPTGQMAYRITLPVKKLEGIPELEDLINVTRNNHWLGPHGTILSYLLEGVNGTLINFVFTCDANMPDGVNTRISSTDAVRAAFKDWDPRISKILEYVDEALEWRLFTHKELPSWTHSSNKLVLIGDASHAMTPYLAQGAAMGIEDSGILGGVLEKYPSKDTLPQALKLYEKLRIKRTARVTAASVESRWYTQMVDGPEQRARDEYLLSHPGILEGHQHIRSQQEFLDDLFGYNAFEELEKAFKEAGNFEESCVPKNEVQENLAQVALKA</sequence>
<dbReference type="InterPro" id="IPR050493">
    <property type="entry name" value="FAD-dep_Monooxygenase_BioMet"/>
</dbReference>
<comment type="similarity">
    <text evidence="1">Belongs to the paxM FAD-dependent monooxygenase family.</text>
</comment>
<reference evidence="7 8" key="1">
    <citation type="submission" date="2018-05" db="EMBL/GenBank/DDBJ databases">
        <title>Draft genome sequence of Scytalidium lignicola DSM 105466, a ubiquitous saprotrophic fungus.</title>
        <authorList>
            <person name="Buettner E."/>
            <person name="Gebauer A.M."/>
            <person name="Hofrichter M."/>
            <person name="Liers C."/>
            <person name="Kellner H."/>
        </authorList>
    </citation>
    <scope>NUCLEOTIDE SEQUENCE [LARGE SCALE GENOMIC DNA]</scope>
    <source>
        <strain evidence="7 8">DSM 105466</strain>
    </source>
</reference>
<dbReference type="GO" id="GO:0071949">
    <property type="term" value="F:FAD binding"/>
    <property type="evidence" value="ECO:0007669"/>
    <property type="project" value="InterPro"/>
</dbReference>
<protein>
    <recommendedName>
        <fullName evidence="6">FAD-binding domain-containing protein</fullName>
    </recommendedName>
</protein>
<organism evidence="7 8">
    <name type="scientific">Scytalidium lignicola</name>
    <name type="common">Hyphomycete</name>
    <dbReference type="NCBI Taxonomy" id="5539"/>
    <lineage>
        <taxon>Eukaryota</taxon>
        <taxon>Fungi</taxon>
        <taxon>Dikarya</taxon>
        <taxon>Ascomycota</taxon>
        <taxon>Pezizomycotina</taxon>
        <taxon>Leotiomycetes</taxon>
        <taxon>Leotiomycetes incertae sedis</taxon>
        <taxon>Scytalidium</taxon>
    </lineage>
</organism>
<dbReference type="Gene3D" id="3.50.50.60">
    <property type="entry name" value="FAD/NAD(P)-binding domain"/>
    <property type="match status" value="1"/>
</dbReference>
<dbReference type="STRING" id="5539.A0A3E2HAK9"/>
<evidence type="ECO:0000256" key="2">
    <source>
        <dbReference type="ARBA" id="ARBA00022630"/>
    </source>
</evidence>
<evidence type="ECO:0000313" key="8">
    <source>
        <dbReference type="Proteomes" id="UP000258309"/>
    </source>
</evidence>
<feature type="non-terminal residue" evidence="7">
    <location>
        <position position="1"/>
    </location>
</feature>
<dbReference type="PANTHER" id="PTHR13789:SF238">
    <property type="entry name" value="PUTATIVE (AFU_ORTHOLOGUE AFUA_2G01680)-RELATED"/>
    <property type="match status" value="1"/>
</dbReference>
<comment type="caution">
    <text evidence="7">The sequence shown here is derived from an EMBL/GenBank/DDBJ whole genome shotgun (WGS) entry which is preliminary data.</text>
</comment>
<dbReference type="PRINTS" id="PR00420">
    <property type="entry name" value="RNGMNOXGNASE"/>
</dbReference>
<dbReference type="AlphaFoldDB" id="A0A3E2HAK9"/>
<keyword evidence="3" id="KW-0274">FAD</keyword>
<keyword evidence="2" id="KW-0285">Flavoprotein</keyword>
<evidence type="ECO:0000256" key="3">
    <source>
        <dbReference type="ARBA" id="ARBA00022827"/>
    </source>
</evidence>